<dbReference type="RefSeq" id="WP_147014997.1">
    <property type="nucleotide sequence ID" value="NZ_VORB01000008.1"/>
</dbReference>
<evidence type="ECO:0000313" key="1">
    <source>
        <dbReference type="EMBL" id="TXC77109.1"/>
    </source>
</evidence>
<keyword evidence="2" id="KW-1185">Reference proteome</keyword>
<dbReference type="AlphaFoldDB" id="A0A5C6UVW6"/>
<dbReference type="Proteomes" id="UP000321168">
    <property type="component" value="Unassembled WGS sequence"/>
</dbReference>
<organism evidence="1 2">
    <name type="scientific">Luteibaculum oceani</name>
    <dbReference type="NCBI Taxonomy" id="1294296"/>
    <lineage>
        <taxon>Bacteria</taxon>
        <taxon>Pseudomonadati</taxon>
        <taxon>Bacteroidota</taxon>
        <taxon>Flavobacteriia</taxon>
        <taxon>Flavobacteriales</taxon>
        <taxon>Luteibaculaceae</taxon>
        <taxon>Luteibaculum</taxon>
    </lineage>
</organism>
<gene>
    <name evidence="1" type="ORF">FRX97_09605</name>
</gene>
<dbReference type="InterPro" id="IPR045534">
    <property type="entry name" value="DUF6428"/>
</dbReference>
<accession>A0A5C6UVW6</accession>
<dbReference type="EMBL" id="VORB01000008">
    <property type="protein sequence ID" value="TXC77109.1"/>
    <property type="molecule type" value="Genomic_DNA"/>
</dbReference>
<name>A0A5C6UVW6_9FLAO</name>
<reference evidence="1 2" key="1">
    <citation type="submission" date="2019-08" db="EMBL/GenBank/DDBJ databases">
        <title>Genome of Luteibaculum oceani JCM 18817.</title>
        <authorList>
            <person name="Bowman J.P."/>
        </authorList>
    </citation>
    <scope>NUCLEOTIDE SEQUENCE [LARGE SCALE GENOMIC DNA]</scope>
    <source>
        <strain evidence="1 2">JCM 18817</strain>
    </source>
</reference>
<comment type="caution">
    <text evidence="1">The sequence shown here is derived from an EMBL/GenBank/DDBJ whole genome shotgun (WGS) entry which is preliminary data.</text>
</comment>
<evidence type="ECO:0000313" key="2">
    <source>
        <dbReference type="Proteomes" id="UP000321168"/>
    </source>
</evidence>
<protein>
    <submittedName>
        <fullName evidence="1">Uncharacterized protein</fullName>
    </submittedName>
</protein>
<proteinExistence type="predicted"/>
<sequence length="147" mass="16663">MTLNEFKTHLNSTNQIEFHLPNGSVVPQHFHITELGLNTKTFIDCGGTIRKEKKIIFQLWYANDTDHLLTPETCLGIIKKAEKHLPISNYEIEIEYQGNTKELYGLEYKNGNFSLAPTYTDCLAKEQCGITDSKEPTSCCPQTSNCC</sequence>
<dbReference type="OrthoDB" id="66316at2"/>
<dbReference type="Pfam" id="PF20001">
    <property type="entry name" value="DUF6428"/>
    <property type="match status" value="1"/>
</dbReference>